<dbReference type="EMBL" id="CATQJL010000112">
    <property type="protein sequence ID" value="CAJ0592620.1"/>
    <property type="molecule type" value="Genomic_DNA"/>
</dbReference>
<evidence type="ECO:0000259" key="1">
    <source>
        <dbReference type="Pfam" id="PF13383"/>
    </source>
</evidence>
<evidence type="ECO:0000313" key="3">
    <source>
        <dbReference type="Proteomes" id="UP001176961"/>
    </source>
</evidence>
<protein>
    <recommendedName>
        <fullName evidence="1">Methyltransferase domain-containing protein</fullName>
    </recommendedName>
</protein>
<name>A0AA36DTX2_CYLNA</name>
<feature type="domain" description="Methyltransferase" evidence="1">
    <location>
        <begin position="14"/>
        <end position="218"/>
    </location>
</feature>
<proteinExistence type="predicted"/>
<sequence>MLKLYEEQATSRRKYLQMVREQTSSLNYMALYNNLAPEAYCPMLVRVGTTSDGGKRICNPFRIPYGSIVLSYGINTDVTFEEELQRITMSCCTIFGYDSEQNSKTKYLYSRIPNTHLRKARIANFDYEANDTYTMKTLMKIDNVTAVEILKIDLENTEHKVLPQFLDSYRPRQIMVEIHGRNTSQVAILLQKISLHGYWLFSHEINGGYHKLCEYSFIHESAFDRYKAIPMAKYLD</sequence>
<dbReference type="PANTHER" id="PTHR32026:SF27">
    <property type="entry name" value="METHYLTRANSFERASE FKBM DOMAIN-CONTAINING PROTEIN-RELATED"/>
    <property type="match status" value="1"/>
</dbReference>
<dbReference type="InterPro" id="IPR026913">
    <property type="entry name" value="METTL24"/>
</dbReference>
<reference evidence="2" key="1">
    <citation type="submission" date="2023-07" db="EMBL/GenBank/DDBJ databases">
        <authorList>
            <consortium name="CYATHOMIX"/>
        </authorList>
    </citation>
    <scope>NUCLEOTIDE SEQUENCE</scope>
    <source>
        <strain evidence="2">N/A</strain>
    </source>
</reference>
<keyword evidence="3" id="KW-1185">Reference proteome</keyword>
<gene>
    <name evidence="2" type="ORF">CYNAS_LOCUS4603</name>
</gene>
<accession>A0AA36DTX2</accession>
<dbReference type="AlphaFoldDB" id="A0AA36DTX2"/>
<dbReference type="Proteomes" id="UP001176961">
    <property type="component" value="Unassembled WGS sequence"/>
</dbReference>
<comment type="caution">
    <text evidence="2">The sequence shown here is derived from an EMBL/GenBank/DDBJ whole genome shotgun (WGS) entry which is preliminary data.</text>
</comment>
<dbReference type="PANTHER" id="PTHR32026">
    <property type="entry name" value="METHYLTRANSFERASE-LIKE PROTEIN 24"/>
    <property type="match status" value="1"/>
</dbReference>
<organism evidence="2 3">
    <name type="scientific">Cylicocyclus nassatus</name>
    <name type="common">Nematode worm</name>
    <dbReference type="NCBI Taxonomy" id="53992"/>
    <lineage>
        <taxon>Eukaryota</taxon>
        <taxon>Metazoa</taxon>
        <taxon>Ecdysozoa</taxon>
        <taxon>Nematoda</taxon>
        <taxon>Chromadorea</taxon>
        <taxon>Rhabditida</taxon>
        <taxon>Rhabditina</taxon>
        <taxon>Rhabditomorpha</taxon>
        <taxon>Strongyloidea</taxon>
        <taxon>Strongylidae</taxon>
        <taxon>Cylicocyclus</taxon>
    </lineage>
</organism>
<evidence type="ECO:0000313" key="2">
    <source>
        <dbReference type="EMBL" id="CAJ0592620.1"/>
    </source>
</evidence>
<dbReference type="InterPro" id="IPR025714">
    <property type="entry name" value="Methyltranfer_dom"/>
</dbReference>
<dbReference type="Pfam" id="PF13383">
    <property type="entry name" value="Methyltransf_22"/>
    <property type="match status" value="1"/>
</dbReference>